<name>A0A1Y1HM78_KLENI</name>
<dbReference type="AlphaFoldDB" id="A0A1Y1HM78"/>
<sequence>MNRSTMPVSKFRPDAVCGPCFTALTSTIAGLLTPAPGAAPPAIAAAATARDCATVALARLLAQNPGFYRVGALLNQAFNGTGCPAASVSGSMANPIPGP</sequence>
<keyword evidence="2" id="KW-1185">Reference proteome</keyword>
<reference evidence="1 2" key="1">
    <citation type="journal article" date="2014" name="Nat. Commun.">
        <title>Klebsormidium flaccidum genome reveals primary factors for plant terrestrial adaptation.</title>
        <authorList>
            <person name="Hori K."/>
            <person name="Maruyama F."/>
            <person name="Fujisawa T."/>
            <person name="Togashi T."/>
            <person name="Yamamoto N."/>
            <person name="Seo M."/>
            <person name="Sato S."/>
            <person name="Yamada T."/>
            <person name="Mori H."/>
            <person name="Tajima N."/>
            <person name="Moriyama T."/>
            <person name="Ikeuchi M."/>
            <person name="Watanabe M."/>
            <person name="Wada H."/>
            <person name="Kobayashi K."/>
            <person name="Saito M."/>
            <person name="Masuda T."/>
            <person name="Sasaki-Sekimoto Y."/>
            <person name="Mashiguchi K."/>
            <person name="Awai K."/>
            <person name="Shimojima M."/>
            <person name="Masuda S."/>
            <person name="Iwai M."/>
            <person name="Nobusawa T."/>
            <person name="Narise T."/>
            <person name="Kondo S."/>
            <person name="Saito H."/>
            <person name="Sato R."/>
            <person name="Murakawa M."/>
            <person name="Ihara Y."/>
            <person name="Oshima-Yamada Y."/>
            <person name="Ohtaka K."/>
            <person name="Satoh M."/>
            <person name="Sonobe K."/>
            <person name="Ishii M."/>
            <person name="Ohtani R."/>
            <person name="Kanamori-Sato M."/>
            <person name="Honoki R."/>
            <person name="Miyazaki D."/>
            <person name="Mochizuki H."/>
            <person name="Umetsu J."/>
            <person name="Higashi K."/>
            <person name="Shibata D."/>
            <person name="Kamiya Y."/>
            <person name="Sato N."/>
            <person name="Nakamura Y."/>
            <person name="Tabata S."/>
            <person name="Ida S."/>
            <person name="Kurokawa K."/>
            <person name="Ohta H."/>
        </authorList>
    </citation>
    <scope>NUCLEOTIDE SEQUENCE [LARGE SCALE GENOMIC DNA]</scope>
    <source>
        <strain evidence="1 2">NIES-2285</strain>
    </source>
</reference>
<dbReference type="EMBL" id="DF236973">
    <property type="protein sequence ID" value="GAQ79103.1"/>
    <property type="molecule type" value="Genomic_DNA"/>
</dbReference>
<proteinExistence type="predicted"/>
<accession>A0A1Y1HM78</accession>
<dbReference type="Proteomes" id="UP000054558">
    <property type="component" value="Unassembled WGS sequence"/>
</dbReference>
<protein>
    <submittedName>
        <fullName evidence="1">Uncharacterized protein</fullName>
    </submittedName>
</protein>
<organism evidence="1 2">
    <name type="scientific">Klebsormidium nitens</name>
    <name type="common">Green alga</name>
    <name type="synonym">Ulothrix nitens</name>
    <dbReference type="NCBI Taxonomy" id="105231"/>
    <lineage>
        <taxon>Eukaryota</taxon>
        <taxon>Viridiplantae</taxon>
        <taxon>Streptophyta</taxon>
        <taxon>Klebsormidiophyceae</taxon>
        <taxon>Klebsormidiales</taxon>
        <taxon>Klebsormidiaceae</taxon>
        <taxon>Klebsormidium</taxon>
    </lineage>
</organism>
<gene>
    <name evidence="1" type="ORF">KFL_000240340</name>
</gene>
<evidence type="ECO:0000313" key="2">
    <source>
        <dbReference type="Proteomes" id="UP000054558"/>
    </source>
</evidence>
<evidence type="ECO:0000313" key="1">
    <source>
        <dbReference type="EMBL" id="GAQ79103.1"/>
    </source>
</evidence>